<keyword evidence="9" id="KW-0963">Cytoplasm</keyword>
<dbReference type="EC" id="3.2.2.27" evidence="4 9"/>
<evidence type="ECO:0000256" key="3">
    <source>
        <dbReference type="ARBA" id="ARBA00008184"/>
    </source>
</evidence>
<name>A0A1I7IGS8_9FIRM</name>
<dbReference type="RefSeq" id="WP_090472248.1">
    <property type="nucleotide sequence ID" value="NZ_FOWF01000046.1"/>
</dbReference>
<dbReference type="PANTHER" id="PTHR11264">
    <property type="entry name" value="URACIL-DNA GLYCOSYLASE"/>
    <property type="match status" value="1"/>
</dbReference>
<dbReference type="PROSITE" id="PS00130">
    <property type="entry name" value="U_DNA_GLYCOSYLASE"/>
    <property type="match status" value="1"/>
</dbReference>
<reference evidence="13 14" key="1">
    <citation type="submission" date="2016-10" db="EMBL/GenBank/DDBJ databases">
        <authorList>
            <person name="de Groot N.N."/>
        </authorList>
    </citation>
    <scope>NUCLEOTIDE SEQUENCE [LARGE SCALE GENOMIC DNA]</scope>
    <source>
        <strain evidence="13 14">KHGC13</strain>
    </source>
</reference>
<dbReference type="NCBIfam" id="NF003592">
    <property type="entry name" value="PRK05254.1-5"/>
    <property type="match status" value="1"/>
</dbReference>
<evidence type="ECO:0000256" key="2">
    <source>
        <dbReference type="ARBA" id="ARBA00002631"/>
    </source>
</evidence>
<evidence type="ECO:0000256" key="11">
    <source>
        <dbReference type="RuleBase" id="RU003780"/>
    </source>
</evidence>
<dbReference type="GO" id="GO:0004844">
    <property type="term" value="F:uracil DNA N-glycosylase activity"/>
    <property type="evidence" value="ECO:0007669"/>
    <property type="project" value="UniProtKB-UniRule"/>
</dbReference>
<evidence type="ECO:0000256" key="10">
    <source>
        <dbReference type="PROSITE-ProRule" id="PRU10072"/>
    </source>
</evidence>
<comment type="catalytic activity">
    <reaction evidence="1 9 11">
        <text>Hydrolyzes single-stranded DNA or mismatched double-stranded DNA and polynucleotides, releasing free uracil.</text>
        <dbReference type="EC" id="3.2.2.27"/>
    </reaction>
</comment>
<comment type="similarity">
    <text evidence="3 9 11">Belongs to the uracil-DNA glycosylase (UDG) superfamily. UNG family.</text>
</comment>
<dbReference type="STRING" id="155865.SAMN05216515_1461"/>
<evidence type="ECO:0000256" key="8">
    <source>
        <dbReference type="ARBA" id="ARBA00023204"/>
    </source>
</evidence>
<feature type="active site" description="Proton acceptor" evidence="9 10">
    <location>
        <position position="64"/>
    </location>
</feature>
<keyword evidence="7 9" id="KW-0378">Hydrolase</keyword>
<comment type="subcellular location">
    <subcellularLocation>
        <location evidence="9">Cytoplasm</location>
    </subcellularLocation>
</comment>
<dbReference type="NCBIfam" id="NF003591">
    <property type="entry name" value="PRK05254.1-4"/>
    <property type="match status" value="1"/>
</dbReference>
<evidence type="ECO:0000259" key="12">
    <source>
        <dbReference type="SMART" id="SM00986"/>
    </source>
</evidence>
<dbReference type="NCBIfam" id="NF003589">
    <property type="entry name" value="PRK05254.1-2"/>
    <property type="match status" value="1"/>
</dbReference>
<dbReference type="InterPro" id="IPR005122">
    <property type="entry name" value="Uracil-DNA_glycosylase-like"/>
</dbReference>
<dbReference type="EMBL" id="FPBT01000046">
    <property type="protein sequence ID" value="SFU72119.1"/>
    <property type="molecule type" value="Genomic_DNA"/>
</dbReference>
<feature type="domain" description="Uracil-DNA glycosylase-like" evidence="12">
    <location>
        <begin position="49"/>
        <end position="211"/>
    </location>
</feature>
<dbReference type="Pfam" id="PF03167">
    <property type="entry name" value="UDG"/>
    <property type="match status" value="1"/>
</dbReference>
<dbReference type="AlphaFoldDB" id="A0A1I7IGS8"/>
<dbReference type="GO" id="GO:0005737">
    <property type="term" value="C:cytoplasm"/>
    <property type="evidence" value="ECO:0007669"/>
    <property type="project" value="UniProtKB-SubCell"/>
</dbReference>
<protein>
    <recommendedName>
        <fullName evidence="5 9">Uracil-DNA glycosylase</fullName>
        <shortName evidence="9">UDG</shortName>
        <ecNumber evidence="4 9">3.2.2.27</ecNumber>
    </recommendedName>
</protein>
<keyword evidence="8 9" id="KW-0234">DNA repair</keyword>
<dbReference type="HAMAP" id="MF_00148">
    <property type="entry name" value="UDG"/>
    <property type="match status" value="1"/>
</dbReference>
<sequence>MVNIGNDWDRVLEGEFQKPYYQLVRNFLIEEYRSQTIYPDMRDIFNALRYTPYGDVKVVILGQDPYHEPGQAHGLAFSVQEGVPQPPSLVNIFKELESDLGFPPPDKNHGCLIPWAKSGVLLLNTVLTVRVHEANSHRGMGWEILTDEIIRKLNEREKPVCFILWGANAKAKIPLITEQRHLILTGAHPSPLSAYRGFFGGKYFSRANAFLEANGEAPVDWRI</sequence>
<accession>A0A1I7IGS8</accession>
<keyword evidence="14" id="KW-1185">Reference proteome</keyword>
<dbReference type="NCBIfam" id="TIGR00628">
    <property type="entry name" value="ung"/>
    <property type="match status" value="1"/>
</dbReference>
<comment type="function">
    <text evidence="2 9 11">Excises uracil residues from the DNA which can arise as a result of misincorporation of dUMP residues by DNA polymerase or due to deamination of cytosine.</text>
</comment>
<dbReference type="PANTHER" id="PTHR11264:SF0">
    <property type="entry name" value="URACIL-DNA GLYCOSYLASE"/>
    <property type="match status" value="1"/>
</dbReference>
<dbReference type="CDD" id="cd10027">
    <property type="entry name" value="UDG-F1-like"/>
    <property type="match status" value="1"/>
</dbReference>
<dbReference type="InterPro" id="IPR036895">
    <property type="entry name" value="Uracil-DNA_glycosylase-like_sf"/>
</dbReference>
<evidence type="ECO:0000256" key="4">
    <source>
        <dbReference type="ARBA" id="ARBA00012030"/>
    </source>
</evidence>
<dbReference type="OrthoDB" id="9804372at2"/>
<dbReference type="SMART" id="SM00987">
    <property type="entry name" value="UreE_C"/>
    <property type="match status" value="1"/>
</dbReference>
<dbReference type="FunFam" id="3.40.470.10:FF:000001">
    <property type="entry name" value="Uracil-DNA glycosylase"/>
    <property type="match status" value="1"/>
</dbReference>
<evidence type="ECO:0000313" key="14">
    <source>
        <dbReference type="Proteomes" id="UP000198817"/>
    </source>
</evidence>
<gene>
    <name evidence="9" type="primary">ung</name>
    <name evidence="13" type="ORF">SAMN05216508_1461</name>
</gene>
<evidence type="ECO:0000256" key="9">
    <source>
        <dbReference type="HAMAP-Rule" id="MF_00148"/>
    </source>
</evidence>
<dbReference type="SUPFAM" id="SSF52141">
    <property type="entry name" value="Uracil-DNA glycosylase-like"/>
    <property type="match status" value="1"/>
</dbReference>
<dbReference type="Gene3D" id="3.40.470.10">
    <property type="entry name" value="Uracil-DNA glycosylase-like domain"/>
    <property type="match status" value="1"/>
</dbReference>
<evidence type="ECO:0000256" key="5">
    <source>
        <dbReference type="ARBA" id="ARBA00018429"/>
    </source>
</evidence>
<dbReference type="NCBIfam" id="NF003588">
    <property type="entry name" value="PRK05254.1-1"/>
    <property type="match status" value="1"/>
</dbReference>
<keyword evidence="6 9" id="KW-0227">DNA damage</keyword>
<dbReference type="GO" id="GO:0097510">
    <property type="term" value="P:base-excision repair, AP site formation via deaminated base removal"/>
    <property type="evidence" value="ECO:0007669"/>
    <property type="project" value="TreeGrafter"/>
</dbReference>
<proteinExistence type="inferred from homology"/>
<evidence type="ECO:0000313" key="13">
    <source>
        <dbReference type="EMBL" id="SFU72119.1"/>
    </source>
</evidence>
<dbReference type="InterPro" id="IPR018085">
    <property type="entry name" value="Ura-DNA_Glyclase_AS"/>
</dbReference>
<organism evidence="13 14">
    <name type="scientific">Eubacterium pyruvativorans</name>
    <dbReference type="NCBI Taxonomy" id="155865"/>
    <lineage>
        <taxon>Bacteria</taxon>
        <taxon>Bacillati</taxon>
        <taxon>Bacillota</taxon>
        <taxon>Clostridia</taxon>
        <taxon>Eubacteriales</taxon>
        <taxon>Eubacteriaceae</taxon>
        <taxon>Eubacterium</taxon>
    </lineage>
</organism>
<dbReference type="InterPro" id="IPR002043">
    <property type="entry name" value="UDG_fam1"/>
</dbReference>
<evidence type="ECO:0000256" key="6">
    <source>
        <dbReference type="ARBA" id="ARBA00022763"/>
    </source>
</evidence>
<dbReference type="Proteomes" id="UP000198817">
    <property type="component" value="Unassembled WGS sequence"/>
</dbReference>
<evidence type="ECO:0000256" key="1">
    <source>
        <dbReference type="ARBA" id="ARBA00001400"/>
    </source>
</evidence>
<dbReference type="SMART" id="SM00986">
    <property type="entry name" value="UDG"/>
    <property type="match status" value="1"/>
</dbReference>
<evidence type="ECO:0000256" key="7">
    <source>
        <dbReference type="ARBA" id="ARBA00022801"/>
    </source>
</evidence>